<evidence type="ECO:0000313" key="4">
    <source>
        <dbReference type="Proteomes" id="UP000789396"/>
    </source>
</evidence>
<feature type="compositionally biased region" description="Basic and acidic residues" evidence="2">
    <location>
        <begin position="137"/>
        <end position="150"/>
    </location>
</feature>
<dbReference type="Proteomes" id="UP000789396">
    <property type="component" value="Unassembled WGS sequence"/>
</dbReference>
<feature type="coiled-coil region" evidence="1">
    <location>
        <begin position="373"/>
        <end position="614"/>
    </location>
</feature>
<evidence type="ECO:0000313" key="3">
    <source>
        <dbReference type="EMBL" id="CAG8708974.1"/>
    </source>
</evidence>
<gene>
    <name evidence="3" type="ORF">RFULGI_LOCUS10733</name>
</gene>
<feature type="region of interest" description="Disordered" evidence="2">
    <location>
        <begin position="1"/>
        <end position="56"/>
    </location>
</feature>
<evidence type="ECO:0000256" key="2">
    <source>
        <dbReference type="SAM" id="MobiDB-lite"/>
    </source>
</evidence>
<comment type="caution">
    <text evidence="3">The sequence shown here is derived from an EMBL/GenBank/DDBJ whole genome shotgun (WGS) entry which is preliminary data.</text>
</comment>
<reference evidence="3" key="1">
    <citation type="submission" date="2021-06" db="EMBL/GenBank/DDBJ databases">
        <authorList>
            <person name="Kallberg Y."/>
            <person name="Tangrot J."/>
            <person name="Rosling A."/>
        </authorList>
    </citation>
    <scope>NUCLEOTIDE SEQUENCE</scope>
    <source>
        <strain evidence="3">IN212</strain>
    </source>
</reference>
<proteinExistence type="predicted"/>
<dbReference type="AlphaFoldDB" id="A0A9N9HWI6"/>
<dbReference type="EMBL" id="CAJVPZ010021861">
    <property type="protein sequence ID" value="CAG8708974.1"/>
    <property type="molecule type" value="Genomic_DNA"/>
</dbReference>
<keyword evidence="4" id="KW-1185">Reference proteome</keyword>
<organism evidence="3 4">
    <name type="scientific">Racocetra fulgida</name>
    <dbReference type="NCBI Taxonomy" id="60492"/>
    <lineage>
        <taxon>Eukaryota</taxon>
        <taxon>Fungi</taxon>
        <taxon>Fungi incertae sedis</taxon>
        <taxon>Mucoromycota</taxon>
        <taxon>Glomeromycotina</taxon>
        <taxon>Glomeromycetes</taxon>
        <taxon>Diversisporales</taxon>
        <taxon>Gigasporaceae</taxon>
        <taxon>Racocetra</taxon>
    </lineage>
</organism>
<feature type="compositionally biased region" description="Basic and acidic residues" evidence="2">
    <location>
        <begin position="42"/>
        <end position="56"/>
    </location>
</feature>
<evidence type="ECO:0000256" key="1">
    <source>
        <dbReference type="SAM" id="Coils"/>
    </source>
</evidence>
<name>A0A9N9HWI6_9GLOM</name>
<feature type="region of interest" description="Disordered" evidence="2">
    <location>
        <begin position="99"/>
        <end position="189"/>
    </location>
</feature>
<feature type="compositionally biased region" description="Polar residues" evidence="2">
    <location>
        <begin position="99"/>
        <end position="112"/>
    </location>
</feature>
<protein>
    <submittedName>
        <fullName evidence="3">828_t:CDS:1</fullName>
    </submittedName>
</protein>
<sequence>MASALRKKLEQFENLNSQNNRPLPPLPNKIPKSTRNSNQNKINDDKDDKNDKAEPAFKKINKVAARLKAFENDKNTVSESILSKIKPIKRTVNKTIDTSLTSLPSNNEKSMNQQSSSPIRSPVSQSSIRSPVSIESDLLKYKGHHRDDSLSKSTSDYQSEASQLRLSDNEHSVASTGMTSPIESSSMEKEELEILKKEYETMRLRQSQETDTKIHQLKNELERLKFDHKMELEKVRKELKDQEIQNEERLRIQQEEQINQIIRDNDIEKNKLMKELESIKILKEEVENNLIESKQHSNQEKLLISQEHEREMEKLKDDHSKQMNNILKDPKSVIIEMRVQQKESEKKLRSKIEEYEVALQAWYQYQLDAESRIKESETLLSNILIEKEDLETKKEDLEIKLDQSQQEITNLKRQNGTTNKLIAKFQQETEKVMKDLKQKLDAKDQQLKSKDKTDGNSELIIKNLQEELNKANEELSSLQINLTSTEMKYKETKERCEDLNSQVNQLERQINQSKRQLDQAKDEYEETIHDLTIQNEKLIQESSEYSKQIQVMNNAAVKFDSMETEYEELNSKYKKGIIDIRELEIKNKELIKQNDKITIEKERIEDELIKSKEETR</sequence>
<feature type="compositionally biased region" description="Polar residues" evidence="2">
    <location>
        <begin position="151"/>
        <end position="181"/>
    </location>
</feature>
<keyword evidence="1" id="KW-0175">Coiled coil</keyword>
<feature type="compositionally biased region" description="Low complexity" evidence="2">
    <location>
        <begin position="113"/>
        <end position="134"/>
    </location>
</feature>
<feature type="non-terminal residue" evidence="3">
    <location>
        <position position="616"/>
    </location>
</feature>
<accession>A0A9N9HWI6</accession>
<dbReference type="OrthoDB" id="2441647at2759"/>